<dbReference type="Proteomes" id="UP000013776">
    <property type="component" value="Unassembled WGS sequence"/>
</dbReference>
<keyword evidence="2" id="KW-0396">Initiation factor</keyword>
<evidence type="ECO:0000259" key="1">
    <source>
        <dbReference type="PROSITE" id="PS51462"/>
    </source>
</evidence>
<dbReference type="InterPro" id="IPR000086">
    <property type="entry name" value="NUDIX_hydrolase_dom"/>
</dbReference>
<dbReference type="SUPFAM" id="SSF55811">
    <property type="entry name" value="Nudix"/>
    <property type="match status" value="1"/>
</dbReference>
<dbReference type="VEuPathDB" id="FungiDB:TAPDE_001721"/>
<keyword evidence="2" id="KW-0648">Protein biosynthesis</keyword>
<comment type="caution">
    <text evidence="2">The sequence shown here is derived from an EMBL/GenBank/DDBJ whole genome shotgun (WGS) entry which is preliminary data.</text>
</comment>
<feature type="domain" description="Nudix hydrolase" evidence="1">
    <location>
        <begin position="9"/>
        <end position="147"/>
    </location>
</feature>
<dbReference type="InterPro" id="IPR015797">
    <property type="entry name" value="NUDIX_hydrolase-like_dom_sf"/>
</dbReference>
<evidence type="ECO:0000313" key="2">
    <source>
        <dbReference type="EMBL" id="CCG81848.1"/>
    </source>
</evidence>
<evidence type="ECO:0000313" key="3">
    <source>
        <dbReference type="Proteomes" id="UP000013776"/>
    </source>
</evidence>
<keyword evidence="3" id="KW-1185">Reference proteome</keyword>
<dbReference type="GO" id="GO:0003743">
    <property type="term" value="F:translation initiation factor activity"/>
    <property type="evidence" value="ECO:0007669"/>
    <property type="project" value="UniProtKB-KW"/>
</dbReference>
<sequence length="150" mass="17152">MPNSESCVTVRRVVSNFIFHTDAHGCRRLLLLKRSDKVRNYRGLWCTVSGSIADSDVSPYACAVREIAEETGLEEQQLAVVHQGSEMTVHATDRNIDWVVTPFMWNLTSGDVAIDWEHTEYKWILPEKLGSYELVPDLIKTYQHVLDESQ</sequence>
<gene>
    <name evidence="2" type="ORF">TAPDE_001721</name>
</gene>
<dbReference type="Gene3D" id="3.90.79.10">
    <property type="entry name" value="Nucleoside Triphosphate Pyrophosphohydrolase"/>
    <property type="match status" value="1"/>
</dbReference>
<accession>R4X8E4</accession>
<reference evidence="2 3" key="1">
    <citation type="journal article" date="2013" name="MBio">
        <title>Genome sequencing of the plant pathogen Taphrina deformans, the causal agent of peach leaf curl.</title>
        <authorList>
            <person name="Cisse O.H."/>
            <person name="Almeida J.M.G.C.F."/>
            <person name="Fonseca A."/>
            <person name="Kumar A.A."/>
            <person name="Salojaervi J."/>
            <person name="Overmyer K."/>
            <person name="Hauser P.M."/>
            <person name="Pagni M."/>
        </authorList>
    </citation>
    <scope>NUCLEOTIDE SEQUENCE [LARGE SCALE GENOMIC DNA]</scope>
    <source>
        <strain evidence="3">PYCC 5710 / ATCC 11124 / CBS 356.35 / IMI 108563 / JCM 9778 / NBRC 8474</strain>
    </source>
</reference>
<protein>
    <submittedName>
        <fullName evidence="2">Translation initiation factor eIF-2B subunit family protein</fullName>
    </submittedName>
</protein>
<dbReference type="OrthoDB" id="206213at2759"/>
<dbReference type="EMBL" id="CAHR02000061">
    <property type="protein sequence ID" value="CCG81848.1"/>
    <property type="molecule type" value="Genomic_DNA"/>
</dbReference>
<name>R4X8E4_TAPDE</name>
<dbReference type="STRING" id="1097556.R4X8E4"/>
<dbReference type="Pfam" id="PF00293">
    <property type="entry name" value="NUDIX"/>
    <property type="match status" value="1"/>
</dbReference>
<proteinExistence type="predicted"/>
<dbReference type="AlphaFoldDB" id="R4X8E4"/>
<dbReference type="PROSITE" id="PS51462">
    <property type="entry name" value="NUDIX"/>
    <property type="match status" value="1"/>
</dbReference>
<organism evidence="2 3">
    <name type="scientific">Taphrina deformans (strain PYCC 5710 / ATCC 11124 / CBS 356.35 / IMI 108563 / JCM 9778 / NBRC 8474)</name>
    <name type="common">Peach leaf curl fungus</name>
    <name type="synonym">Lalaria deformans</name>
    <dbReference type="NCBI Taxonomy" id="1097556"/>
    <lineage>
        <taxon>Eukaryota</taxon>
        <taxon>Fungi</taxon>
        <taxon>Dikarya</taxon>
        <taxon>Ascomycota</taxon>
        <taxon>Taphrinomycotina</taxon>
        <taxon>Taphrinomycetes</taxon>
        <taxon>Taphrinales</taxon>
        <taxon>Taphrinaceae</taxon>
        <taxon>Taphrina</taxon>
    </lineage>
</organism>